<protein>
    <submittedName>
        <fullName evidence="1">Uncharacterized protein</fullName>
    </submittedName>
</protein>
<accession>A0AC61U513</accession>
<gene>
    <name evidence="1" type="ORF">LP422_01530</name>
</gene>
<proteinExistence type="predicted"/>
<reference evidence="1" key="1">
    <citation type="submission" date="2021-11" db="EMBL/GenBank/DDBJ databases">
        <title>Study of the species diversity of bacterial strains isolated from a unique natural object - Shulgan-Tash cave (Bashkiria).</title>
        <authorList>
            <person name="Sazanova A.L."/>
            <person name="Chirak E.R."/>
            <person name="Safronova V.I."/>
        </authorList>
    </citation>
    <scope>NUCLEOTIDE SEQUENCE</scope>
    <source>
        <strain evidence="1">P1</strain>
    </source>
</reference>
<dbReference type="Proteomes" id="UP001059663">
    <property type="component" value="Chromosome"/>
</dbReference>
<evidence type="ECO:0000313" key="1">
    <source>
        <dbReference type="EMBL" id="UUZ45053.1"/>
    </source>
</evidence>
<name>A0AC61U513_9MICO</name>
<organism evidence="1 2">
    <name type="scientific">Janibacter limosus</name>
    <dbReference type="NCBI Taxonomy" id="53458"/>
    <lineage>
        <taxon>Bacteria</taxon>
        <taxon>Bacillati</taxon>
        <taxon>Actinomycetota</taxon>
        <taxon>Actinomycetes</taxon>
        <taxon>Micrococcales</taxon>
        <taxon>Intrasporangiaceae</taxon>
        <taxon>Janibacter</taxon>
    </lineage>
</organism>
<dbReference type="EMBL" id="CP087977">
    <property type="protein sequence ID" value="UUZ45053.1"/>
    <property type="molecule type" value="Genomic_DNA"/>
</dbReference>
<sequence length="251" mass="26645">MGPRTRSSLMGLAGALAAAVLPLAGCVTPFASDEPTSPTTTTSPTPSSSSPTAETGEGRQLTEAEAEAALPARPEGAEDVAPQSDPEGRATDPAECLDVMRIGDEAESLRTVRVAHAKRTWRTEDPATTYGFEIDSHSRPVGPTLLDRAGAAMADCSAFSLTGRDHAGHFDLRVLAEPRTVSTLGEQSYGARLITFDRVDGKSVRVYPDYVVVRAGNNLVEVNSVHLDEDRGLAELETHAAQILEDLQVEH</sequence>
<evidence type="ECO:0000313" key="2">
    <source>
        <dbReference type="Proteomes" id="UP001059663"/>
    </source>
</evidence>